<dbReference type="InterPro" id="IPR022754">
    <property type="entry name" value="DNA_pol_III_gamma-3"/>
</dbReference>
<dbReference type="NCBIfam" id="NF004046">
    <property type="entry name" value="PRK05563.1"/>
    <property type="match status" value="1"/>
</dbReference>
<dbReference type="Gene3D" id="3.30.300.150">
    <property type="entry name" value="DNA polymerase III, tau subunit, domain V"/>
    <property type="match status" value="1"/>
</dbReference>
<dbReference type="GO" id="GO:0003887">
    <property type="term" value="F:DNA-directed DNA polymerase activity"/>
    <property type="evidence" value="ECO:0007669"/>
    <property type="project" value="UniProtKB-KW"/>
</dbReference>
<organism evidence="13 14">
    <name type="scientific">Cysteiniphilum litorale</name>
    <dbReference type="NCBI Taxonomy" id="2056700"/>
    <lineage>
        <taxon>Bacteria</taxon>
        <taxon>Pseudomonadati</taxon>
        <taxon>Pseudomonadota</taxon>
        <taxon>Gammaproteobacteria</taxon>
        <taxon>Thiotrichales</taxon>
        <taxon>Fastidiosibacteraceae</taxon>
        <taxon>Cysteiniphilum</taxon>
    </lineage>
</organism>
<accession>A0A8J2Z252</accession>
<proteinExistence type="inferred from homology"/>
<evidence type="ECO:0000256" key="8">
    <source>
        <dbReference type="ARBA" id="ARBA00022840"/>
    </source>
</evidence>
<dbReference type="InterPro" id="IPR038249">
    <property type="entry name" value="PolIII_tau_V_sf"/>
</dbReference>
<dbReference type="CDD" id="cd00009">
    <property type="entry name" value="AAA"/>
    <property type="match status" value="1"/>
</dbReference>
<dbReference type="GO" id="GO:0003677">
    <property type="term" value="F:DNA binding"/>
    <property type="evidence" value="ECO:0007669"/>
    <property type="project" value="InterPro"/>
</dbReference>
<dbReference type="NCBIfam" id="TIGR02397">
    <property type="entry name" value="dnaX_nterm"/>
    <property type="match status" value="1"/>
</dbReference>
<dbReference type="EC" id="2.7.7.7" evidence="11"/>
<dbReference type="InterPro" id="IPR050238">
    <property type="entry name" value="DNA_Rep/Repair_Clamp_Loader"/>
</dbReference>
<dbReference type="InterPro" id="IPR003593">
    <property type="entry name" value="AAA+_ATPase"/>
</dbReference>
<evidence type="ECO:0000313" key="14">
    <source>
        <dbReference type="Proteomes" id="UP000636949"/>
    </source>
</evidence>
<dbReference type="InterPro" id="IPR021029">
    <property type="entry name" value="DNA_pol_III_tau_dom-5"/>
</dbReference>
<dbReference type="Pfam" id="PF22608">
    <property type="entry name" value="DNAX_ATPase_lid"/>
    <property type="match status" value="1"/>
</dbReference>
<keyword evidence="9 11" id="KW-0239">DNA-directed DNA polymerase</keyword>
<keyword evidence="14" id="KW-1185">Reference proteome</keyword>
<dbReference type="RefSeq" id="WP_117001129.1">
    <property type="nucleotide sequence ID" value="NZ_BMJS01000001.1"/>
</dbReference>
<reference evidence="13" key="2">
    <citation type="submission" date="2020-09" db="EMBL/GenBank/DDBJ databases">
        <authorList>
            <person name="Sun Q."/>
            <person name="Zhou Y."/>
        </authorList>
    </citation>
    <scope>NUCLEOTIDE SEQUENCE</scope>
    <source>
        <strain evidence="13">CGMCC 1.15758</strain>
    </source>
</reference>
<dbReference type="PANTHER" id="PTHR11669:SF0">
    <property type="entry name" value="PROTEIN STICHEL-LIKE 2"/>
    <property type="match status" value="1"/>
</dbReference>
<dbReference type="SUPFAM" id="SSF48019">
    <property type="entry name" value="post-AAA+ oligomerization domain-like"/>
    <property type="match status" value="1"/>
</dbReference>
<dbReference type="AlphaFoldDB" id="A0A8J2Z252"/>
<evidence type="ECO:0000256" key="4">
    <source>
        <dbReference type="ARBA" id="ARBA00022705"/>
    </source>
</evidence>
<dbReference type="Gene3D" id="1.20.272.10">
    <property type="match status" value="1"/>
</dbReference>
<dbReference type="GO" id="GO:0046872">
    <property type="term" value="F:metal ion binding"/>
    <property type="evidence" value="ECO:0007669"/>
    <property type="project" value="UniProtKB-KW"/>
</dbReference>
<keyword evidence="4 11" id="KW-0235">DNA replication</keyword>
<dbReference type="FunFam" id="1.10.8.60:FF:000013">
    <property type="entry name" value="DNA polymerase III subunit gamma/tau"/>
    <property type="match status" value="1"/>
</dbReference>
<evidence type="ECO:0000256" key="7">
    <source>
        <dbReference type="ARBA" id="ARBA00022833"/>
    </source>
</evidence>
<dbReference type="PANTHER" id="PTHR11669">
    <property type="entry name" value="REPLICATION FACTOR C / DNA POLYMERASE III GAMMA-TAU SUBUNIT"/>
    <property type="match status" value="1"/>
</dbReference>
<dbReference type="GO" id="GO:0009360">
    <property type="term" value="C:DNA polymerase III complex"/>
    <property type="evidence" value="ECO:0007669"/>
    <property type="project" value="InterPro"/>
</dbReference>
<evidence type="ECO:0000256" key="10">
    <source>
        <dbReference type="ARBA" id="ARBA00049244"/>
    </source>
</evidence>
<dbReference type="GO" id="GO:0006261">
    <property type="term" value="P:DNA-templated DNA replication"/>
    <property type="evidence" value="ECO:0007669"/>
    <property type="project" value="TreeGrafter"/>
</dbReference>
<comment type="caution">
    <text evidence="13">The sequence shown here is derived from an EMBL/GenBank/DDBJ whole genome shotgun (WGS) entry which is preliminary data.</text>
</comment>
<keyword evidence="5" id="KW-0479">Metal-binding</keyword>
<dbReference type="SUPFAM" id="SSF52540">
    <property type="entry name" value="P-loop containing nucleoside triphosphate hydrolases"/>
    <property type="match status" value="1"/>
</dbReference>
<dbReference type="InterPro" id="IPR045085">
    <property type="entry name" value="HLD_clamp_pol_III_gamma_tau"/>
</dbReference>
<keyword evidence="8 11" id="KW-0067">ATP-binding</keyword>
<dbReference type="Gene3D" id="1.10.8.60">
    <property type="match status" value="1"/>
</dbReference>
<gene>
    <name evidence="11 13" type="primary">dnaX</name>
    <name evidence="13" type="ORF">GCM10010995_02730</name>
</gene>
<sequence length="663" mass="72581">MSYQVLARKYRPKNFSEVVGQQHVLNSLIHALDQNRLHHAYLFTGTRGVGKTSLARLLAKSVNCLNGVSSHPCGQCEHCVAIEQGRFVDLIEIDAASRTKVEDTRDILDNVQYMPSQGKYKIYLIDEVHMLSQHSFNALLKTLEEPPEHVKFLLATTDPHKLPITILSRCLQFNLKHLSETQIEQKLVEILGLEAIAFEQNALKIIAHAADGSMRDALSLTDQSIAYSKGEILTYAVQTMLGIVDKEMIDKLVIALLEEDTNAIINFSDDIILAGKSPQSVLNALAECFYYASLIGFNAQHLSSIPCSDEILKTISEHYSKDTLQLYYQLTIKAKEDLHLAPNAQCGLGMALLRLCAFSLDLLPASQTTNNAGSLTNTKTAPNLSKKPDLSTLKKVFAAPSESHSVSQAHKPAIIASVTDKAVTPSLVTEDKTFNKPIKPMIAEEPTSDSKHMTIEKAETVADNNITTAPKTDTTVNDTNSAINNSKNSKIDWYHLSQSLGLKGTTLQIVLNSSLLDNSGNIYTLQTSDSVKALITTNAIKKIEDALSLKQGRNIKVTFSHLNQDQAPTKANANTTLVPPADQVAKQSTADATSAATVISPIDHTVETATPPVATQVTPAQVIQQQKAQKIDEIYTSLKADPEIQNLEQLGFQLNKSNIKLKD</sequence>
<evidence type="ECO:0000256" key="6">
    <source>
        <dbReference type="ARBA" id="ARBA00022741"/>
    </source>
</evidence>
<reference evidence="13" key="1">
    <citation type="journal article" date="2014" name="Int. J. Syst. Evol. Microbiol.">
        <title>Complete genome sequence of Corynebacterium casei LMG S-19264T (=DSM 44701T), isolated from a smear-ripened cheese.</title>
        <authorList>
            <consortium name="US DOE Joint Genome Institute (JGI-PGF)"/>
            <person name="Walter F."/>
            <person name="Albersmeier A."/>
            <person name="Kalinowski J."/>
            <person name="Ruckert C."/>
        </authorList>
    </citation>
    <scope>NUCLEOTIDE SEQUENCE</scope>
    <source>
        <strain evidence="13">CGMCC 1.15758</strain>
    </source>
</reference>
<comment type="subunit">
    <text evidence="11">DNA polymerase III contains a core (composed of alpha, epsilon and theta chains) that associates with a tau subunit. This core dimerizes to form the POLIII' complex. PolIII' associates with the gamma complex (composed of gamma, delta, delta', psi and chi chains) and with the beta chain to form the complete DNA polymerase III complex.</text>
</comment>
<dbReference type="Pfam" id="PF12169">
    <property type="entry name" value="DNA_pol3_gamma3"/>
    <property type="match status" value="1"/>
</dbReference>
<evidence type="ECO:0000313" key="13">
    <source>
        <dbReference type="EMBL" id="GGF88922.1"/>
    </source>
</evidence>
<keyword evidence="6 11" id="KW-0547">Nucleotide-binding</keyword>
<evidence type="ECO:0000256" key="11">
    <source>
        <dbReference type="RuleBase" id="RU364063"/>
    </source>
</evidence>
<evidence type="ECO:0000256" key="9">
    <source>
        <dbReference type="ARBA" id="ARBA00022932"/>
    </source>
</evidence>
<dbReference type="InterPro" id="IPR027417">
    <property type="entry name" value="P-loop_NTPase"/>
</dbReference>
<dbReference type="OrthoDB" id="9810148at2"/>
<comment type="similarity">
    <text evidence="1 11">Belongs to the DnaX/STICHEL family.</text>
</comment>
<name>A0A8J2Z252_9GAMM</name>
<evidence type="ECO:0000259" key="12">
    <source>
        <dbReference type="SMART" id="SM00382"/>
    </source>
</evidence>
<dbReference type="Pfam" id="PF12170">
    <property type="entry name" value="DNA_pol3_tau_5"/>
    <property type="match status" value="1"/>
</dbReference>
<dbReference type="PRINTS" id="PR00300">
    <property type="entry name" value="CLPPROTEASEA"/>
</dbReference>
<evidence type="ECO:0000256" key="2">
    <source>
        <dbReference type="ARBA" id="ARBA00022679"/>
    </source>
</evidence>
<comment type="function">
    <text evidence="11">DNA polymerase III is a complex, multichain enzyme responsible for most of the replicative synthesis in bacteria. This DNA polymerase also exhibits 3' to 5' exonuclease activity.</text>
</comment>
<dbReference type="GO" id="GO:0005524">
    <property type="term" value="F:ATP binding"/>
    <property type="evidence" value="ECO:0007669"/>
    <property type="project" value="UniProtKB-KW"/>
</dbReference>
<keyword evidence="2 11" id="KW-0808">Transferase</keyword>
<protein>
    <recommendedName>
        <fullName evidence="11">DNA polymerase III subunit gamma/tau</fullName>
        <ecNumber evidence="11">2.7.7.7</ecNumber>
    </recommendedName>
</protein>
<evidence type="ECO:0000256" key="1">
    <source>
        <dbReference type="ARBA" id="ARBA00006360"/>
    </source>
</evidence>
<evidence type="ECO:0000256" key="5">
    <source>
        <dbReference type="ARBA" id="ARBA00022723"/>
    </source>
</evidence>
<dbReference type="InterPro" id="IPR008921">
    <property type="entry name" value="DNA_pol3_clamp-load_cplx_C"/>
</dbReference>
<dbReference type="CDD" id="cd18137">
    <property type="entry name" value="HLD_clamp_pol_III_gamma_tau"/>
    <property type="match status" value="1"/>
</dbReference>
<dbReference type="FunFam" id="3.40.50.300:FF:000014">
    <property type="entry name" value="DNA polymerase III subunit gamma/tau"/>
    <property type="match status" value="1"/>
</dbReference>
<dbReference type="InterPro" id="IPR012763">
    <property type="entry name" value="DNA_pol_III_sug/sutau_N"/>
</dbReference>
<comment type="catalytic activity">
    <reaction evidence="10 11">
        <text>DNA(n) + a 2'-deoxyribonucleoside 5'-triphosphate = DNA(n+1) + diphosphate</text>
        <dbReference type="Rhea" id="RHEA:22508"/>
        <dbReference type="Rhea" id="RHEA-COMP:17339"/>
        <dbReference type="Rhea" id="RHEA-COMP:17340"/>
        <dbReference type="ChEBI" id="CHEBI:33019"/>
        <dbReference type="ChEBI" id="CHEBI:61560"/>
        <dbReference type="ChEBI" id="CHEBI:173112"/>
        <dbReference type="EC" id="2.7.7.7"/>
    </reaction>
</comment>
<keyword evidence="7" id="KW-0862">Zinc</keyword>
<dbReference type="EMBL" id="BMJS01000001">
    <property type="protein sequence ID" value="GGF88922.1"/>
    <property type="molecule type" value="Genomic_DNA"/>
</dbReference>
<dbReference type="Gene3D" id="3.40.50.300">
    <property type="entry name" value="P-loop containing nucleotide triphosphate hydrolases"/>
    <property type="match status" value="1"/>
</dbReference>
<dbReference type="Pfam" id="PF13177">
    <property type="entry name" value="DNA_pol3_delta2"/>
    <property type="match status" value="1"/>
</dbReference>
<evidence type="ECO:0000256" key="3">
    <source>
        <dbReference type="ARBA" id="ARBA00022695"/>
    </source>
</evidence>
<feature type="domain" description="AAA+ ATPase" evidence="12">
    <location>
        <begin position="37"/>
        <end position="178"/>
    </location>
</feature>
<dbReference type="InterPro" id="IPR001270">
    <property type="entry name" value="ClpA/B"/>
</dbReference>
<keyword evidence="3 11" id="KW-0548">Nucleotidyltransferase</keyword>
<dbReference type="SMART" id="SM00382">
    <property type="entry name" value="AAA"/>
    <property type="match status" value="1"/>
</dbReference>
<dbReference type="Proteomes" id="UP000636949">
    <property type="component" value="Unassembled WGS sequence"/>
</dbReference>